<evidence type="ECO:0000256" key="6">
    <source>
        <dbReference type="RuleBase" id="RU000661"/>
    </source>
</evidence>
<comment type="similarity">
    <text evidence="1 5">Belongs to the bacterial ribosomal protein bL17 family.</text>
</comment>
<evidence type="ECO:0000256" key="5">
    <source>
        <dbReference type="RuleBase" id="RU000660"/>
    </source>
</evidence>
<evidence type="ECO:0000256" key="2">
    <source>
        <dbReference type="ARBA" id="ARBA00022980"/>
    </source>
</evidence>
<protein>
    <recommendedName>
        <fullName evidence="4 6">50S ribosomal protein L17</fullName>
    </recommendedName>
</protein>
<dbReference type="GO" id="GO:0006412">
    <property type="term" value="P:translation"/>
    <property type="evidence" value="ECO:0007669"/>
    <property type="project" value="InterPro"/>
</dbReference>
<dbReference type="Pfam" id="PF01196">
    <property type="entry name" value="Ribosomal_L17"/>
    <property type="match status" value="1"/>
</dbReference>
<dbReference type="AlphaFoldDB" id="A0A7T5URZ2"/>
<dbReference type="Gene3D" id="3.90.1030.10">
    <property type="entry name" value="Ribosomal protein L17"/>
    <property type="match status" value="1"/>
</dbReference>
<accession>A0A7T5URZ2</accession>
<organism evidence="7 8">
    <name type="scientific">Candidatus Sungiibacteriota bacterium</name>
    <dbReference type="NCBI Taxonomy" id="2750080"/>
    <lineage>
        <taxon>Bacteria</taxon>
        <taxon>Candidatus Sungiibacteriota</taxon>
    </lineage>
</organism>
<evidence type="ECO:0000256" key="3">
    <source>
        <dbReference type="ARBA" id="ARBA00023274"/>
    </source>
</evidence>
<name>A0A7T5URZ2_9BACT</name>
<dbReference type="GO" id="GO:0003735">
    <property type="term" value="F:structural constituent of ribosome"/>
    <property type="evidence" value="ECO:0007669"/>
    <property type="project" value="InterPro"/>
</dbReference>
<dbReference type="EMBL" id="CP066690">
    <property type="protein sequence ID" value="QQG45108.1"/>
    <property type="molecule type" value="Genomic_DNA"/>
</dbReference>
<dbReference type="GO" id="GO:0022625">
    <property type="term" value="C:cytosolic large ribosomal subunit"/>
    <property type="evidence" value="ECO:0007669"/>
    <property type="project" value="TreeGrafter"/>
</dbReference>
<keyword evidence="3 5" id="KW-0687">Ribonucleoprotein</keyword>
<evidence type="ECO:0000313" key="7">
    <source>
        <dbReference type="EMBL" id="QQG45108.1"/>
    </source>
</evidence>
<evidence type="ECO:0000313" key="8">
    <source>
        <dbReference type="Proteomes" id="UP000595618"/>
    </source>
</evidence>
<dbReference type="NCBIfam" id="TIGR00059">
    <property type="entry name" value="L17"/>
    <property type="match status" value="1"/>
</dbReference>
<dbReference type="PANTHER" id="PTHR14413">
    <property type="entry name" value="RIBOSOMAL PROTEIN L17"/>
    <property type="match status" value="1"/>
</dbReference>
<evidence type="ECO:0000256" key="4">
    <source>
        <dbReference type="ARBA" id="ARBA00035494"/>
    </source>
</evidence>
<evidence type="ECO:0000256" key="1">
    <source>
        <dbReference type="ARBA" id="ARBA00008777"/>
    </source>
</evidence>
<dbReference type="InterPro" id="IPR000456">
    <property type="entry name" value="Ribosomal_bL17"/>
</dbReference>
<dbReference type="PANTHER" id="PTHR14413:SF16">
    <property type="entry name" value="LARGE RIBOSOMAL SUBUNIT PROTEIN BL17M"/>
    <property type="match status" value="1"/>
</dbReference>
<gene>
    <name evidence="7" type="primary">rplQ</name>
    <name evidence="7" type="ORF">HYW89_03875</name>
</gene>
<reference evidence="7 8" key="1">
    <citation type="submission" date="2020-07" db="EMBL/GenBank/DDBJ databases">
        <title>Huge and variable diversity of episymbiotic CPR bacteria and DPANN archaea in groundwater ecosystems.</title>
        <authorList>
            <person name="He C.Y."/>
            <person name="Keren R."/>
            <person name="Whittaker M."/>
            <person name="Farag I.F."/>
            <person name="Doudna J."/>
            <person name="Cate J.H.D."/>
            <person name="Banfield J.F."/>
        </authorList>
    </citation>
    <scope>NUCLEOTIDE SEQUENCE [LARGE SCALE GENOMIC DNA]</scope>
    <source>
        <strain evidence="7">NC_groundwater_541_Ag_S-0.1um_46_50</strain>
    </source>
</reference>
<proteinExistence type="inferred from homology"/>
<sequence length="115" mass="13548">MRHLKKGRKFGRERNQRRALLKSLASSFFMLGRIKTTEAKAKELRSHAEPFITRAKNPTLVNRRYLARFFDERTAKKVFERANEFKNRQGGYTRIIKSGRRTSDGARMAIIEFVK</sequence>
<dbReference type="Proteomes" id="UP000595618">
    <property type="component" value="Chromosome"/>
</dbReference>
<dbReference type="SUPFAM" id="SSF64263">
    <property type="entry name" value="Prokaryotic ribosomal protein L17"/>
    <property type="match status" value="1"/>
</dbReference>
<keyword evidence="2 5" id="KW-0689">Ribosomal protein</keyword>
<dbReference type="InterPro" id="IPR036373">
    <property type="entry name" value="Ribosomal_bL17_sf"/>
</dbReference>